<gene>
    <name evidence="2" type="ORF">I551_8137</name>
</gene>
<organism evidence="2 3">
    <name type="scientific">Mycobacterium ulcerans str. Harvey</name>
    <dbReference type="NCBI Taxonomy" id="1299332"/>
    <lineage>
        <taxon>Bacteria</taxon>
        <taxon>Bacillati</taxon>
        <taxon>Actinomycetota</taxon>
        <taxon>Actinomycetes</taxon>
        <taxon>Mycobacteriales</taxon>
        <taxon>Mycobacteriaceae</taxon>
        <taxon>Mycobacterium</taxon>
        <taxon>Mycobacterium ulcerans group</taxon>
    </lineage>
</organism>
<keyword evidence="3" id="KW-1185">Reference proteome</keyword>
<feature type="region of interest" description="Disordered" evidence="1">
    <location>
        <begin position="36"/>
        <end position="58"/>
    </location>
</feature>
<comment type="caution">
    <text evidence="2">The sequence shown here is derived from an EMBL/GenBank/DDBJ whole genome shotgun (WGS) entry which is preliminary data.</text>
</comment>
<dbReference type="Proteomes" id="UP000020681">
    <property type="component" value="Unassembled WGS sequence"/>
</dbReference>
<evidence type="ECO:0000313" key="3">
    <source>
        <dbReference type="Proteomes" id="UP000020681"/>
    </source>
</evidence>
<dbReference type="EMBL" id="JAOL01000190">
    <property type="protein sequence ID" value="EUA85460.1"/>
    <property type="molecule type" value="Genomic_DNA"/>
</dbReference>
<evidence type="ECO:0000313" key="2">
    <source>
        <dbReference type="EMBL" id="EUA85460.1"/>
    </source>
</evidence>
<name>A0ABP3A1F9_MYCUL</name>
<proteinExistence type="predicted"/>
<reference evidence="2 3" key="1">
    <citation type="submission" date="2014-01" db="EMBL/GenBank/DDBJ databases">
        <authorList>
            <person name="Dobos K."/>
            <person name="Lenaerts A."/>
            <person name="Ordway D."/>
            <person name="DeGroote M.A."/>
            <person name="Parker T."/>
            <person name="Sizemore C."/>
            <person name="Tallon L.J."/>
            <person name="Sadzewicz L.K."/>
            <person name="Sengamalay N."/>
            <person name="Fraser C.M."/>
            <person name="Hine E."/>
            <person name="Shefchek K.A."/>
            <person name="Das S.P."/>
            <person name="Tettelin H."/>
        </authorList>
    </citation>
    <scope>NUCLEOTIDE SEQUENCE [LARGE SCALE GENOMIC DNA]</scope>
    <source>
        <strain evidence="2 3">Harvey</strain>
    </source>
</reference>
<feature type="non-terminal residue" evidence="2">
    <location>
        <position position="1"/>
    </location>
</feature>
<evidence type="ECO:0000256" key="1">
    <source>
        <dbReference type="SAM" id="MobiDB-lite"/>
    </source>
</evidence>
<protein>
    <submittedName>
        <fullName evidence="2">Transcriptional regulator, TetR family domain protein</fullName>
    </submittedName>
</protein>
<sequence>EGGAGDAGSLGQVVDRDVDHRTVLEQLLGVLRIASSRSSPDGRALRRPGSAMPDWQWK</sequence>
<accession>A0ABP3A1F9</accession>